<dbReference type="GO" id="GO:0046872">
    <property type="term" value="F:metal ion binding"/>
    <property type="evidence" value="ECO:0007669"/>
    <property type="project" value="UniProtKB-KW"/>
</dbReference>
<dbReference type="KEGG" id="pais:PFX98_11475"/>
<evidence type="ECO:0000256" key="9">
    <source>
        <dbReference type="PIRSR" id="PIRSR000294-2"/>
    </source>
</evidence>
<feature type="signal peptide" evidence="10">
    <location>
        <begin position="1"/>
        <end position="19"/>
    </location>
</feature>
<evidence type="ECO:0000259" key="11">
    <source>
        <dbReference type="PROSITE" id="PS51007"/>
    </source>
</evidence>
<gene>
    <name evidence="12" type="ORF">PFX98_11475</name>
</gene>
<reference evidence="12" key="1">
    <citation type="submission" date="2023-01" db="EMBL/GenBank/DDBJ databases">
        <title>Whole genome sequence of Paucibacter sp. S2-9 isolated from pond sediment.</title>
        <authorList>
            <person name="Jung J.Y."/>
        </authorList>
    </citation>
    <scope>NUCLEOTIDE SEQUENCE</scope>
    <source>
        <strain evidence="12">S2-9</strain>
    </source>
</reference>
<evidence type="ECO:0000313" key="13">
    <source>
        <dbReference type="Proteomes" id="UP001177769"/>
    </source>
</evidence>
<accession>A0AA95NIZ7</accession>
<name>A0AA95NIZ7_9BURK</name>
<feature type="binding site" description="covalent" evidence="8">
    <location>
        <position position="265"/>
    </location>
    <ligand>
        <name>heme c</name>
        <dbReference type="ChEBI" id="CHEBI:61717"/>
        <label>2</label>
    </ligand>
</feature>
<feature type="domain" description="Cytochrome c" evidence="11">
    <location>
        <begin position="62"/>
        <end position="224"/>
    </location>
</feature>
<evidence type="ECO:0000256" key="1">
    <source>
        <dbReference type="ARBA" id="ARBA00004418"/>
    </source>
</evidence>
<dbReference type="Proteomes" id="UP001177769">
    <property type="component" value="Chromosome"/>
</dbReference>
<dbReference type="PANTHER" id="PTHR30600">
    <property type="entry name" value="CYTOCHROME C PEROXIDASE-RELATED"/>
    <property type="match status" value="1"/>
</dbReference>
<keyword evidence="5" id="KW-0574">Periplasm</keyword>
<keyword evidence="4 10" id="KW-0732">Signal</keyword>
<sequence length="426" mass="45730">MMHQALLIATMLLALPACGAGREAAGGERWSQAERAQLASMSLARLPAPPPDPSNAVADQPAAAALGRQLFADARLSRDGKVSCASCHDPQRQFQDDRALGRGVGTGQRRTMSVPAAAHSPWLFWDGRKDSLWSQALGPLEDGLEHGSNRTRLVQQLRSHHRPGYEAVFGPFPPLSGLPADAAPAGTPDERQAWSRMSEAQRDSVNRVFANLGKALAAYERSLAYGASRFDRYVQALQAGDAAGQQQLSRDEVQGLRLFIGKAQCSTCHNGPLFSDQHFHNTGVPPRDPARPDRGRAPAIAKVQADEFNCLGRYSDAPAEACAELRFMADQDPAMEGAFKTPGLRNIALRPPYMHAGQLATLDEVLAHYRRAPAAAAGQTELARPGAAVAGRQPIRLSDDEARQLIAFLHSLSGPVEERPSGGGAR</sequence>
<dbReference type="GO" id="GO:0009055">
    <property type="term" value="F:electron transfer activity"/>
    <property type="evidence" value="ECO:0007669"/>
    <property type="project" value="InterPro"/>
</dbReference>
<dbReference type="InterPro" id="IPR051395">
    <property type="entry name" value="Cytochrome_c_Peroxidase/MauG"/>
</dbReference>
<evidence type="ECO:0000313" key="12">
    <source>
        <dbReference type="EMBL" id="WIT14207.1"/>
    </source>
</evidence>
<dbReference type="PIRSF" id="PIRSF000294">
    <property type="entry name" value="Cytochrome-c_peroxidase"/>
    <property type="match status" value="1"/>
</dbReference>
<dbReference type="RefSeq" id="WP_285235335.1">
    <property type="nucleotide sequence ID" value="NZ_CP116346.1"/>
</dbReference>
<keyword evidence="13" id="KW-1185">Reference proteome</keyword>
<evidence type="ECO:0000256" key="4">
    <source>
        <dbReference type="ARBA" id="ARBA00022729"/>
    </source>
</evidence>
<evidence type="ECO:0000256" key="2">
    <source>
        <dbReference type="ARBA" id="ARBA00022617"/>
    </source>
</evidence>
<feature type="binding site" description="covalent" evidence="8">
    <location>
        <position position="87"/>
    </location>
    <ligand>
        <name>heme c</name>
        <dbReference type="ChEBI" id="CHEBI:61717"/>
        <label>1</label>
    </ligand>
</feature>
<dbReference type="EMBL" id="CP116346">
    <property type="protein sequence ID" value="WIT14207.1"/>
    <property type="molecule type" value="Genomic_DNA"/>
</dbReference>
<dbReference type="Gene3D" id="1.10.760.10">
    <property type="entry name" value="Cytochrome c-like domain"/>
    <property type="match status" value="2"/>
</dbReference>
<evidence type="ECO:0000256" key="6">
    <source>
        <dbReference type="ARBA" id="ARBA00023002"/>
    </source>
</evidence>
<keyword evidence="2 8" id="KW-0349">Heme</keyword>
<keyword evidence="3 9" id="KW-0479">Metal-binding</keyword>
<evidence type="ECO:0000256" key="7">
    <source>
        <dbReference type="ARBA" id="ARBA00023004"/>
    </source>
</evidence>
<dbReference type="SUPFAM" id="SSF46626">
    <property type="entry name" value="Cytochrome c"/>
    <property type="match status" value="2"/>
</dbReference>
<dbReference type="GO" id="GO:0020037">
    <property type="term" value="F:heme binding"/>
    <property type="evidence" value="ECO:0007669"/>
    <property type="project" value="InterPro"/>
</dbReference>
<keyword evidence="7 9" id="KW-0408">Iron</keyword>
<evidence type="ECO:0000256" key="5">
    <source>
        <dbReference type="ARBA" id="ARBA00022764"/>
    </source>
</evidence>
<evidence type="ECO:0000256" key="10">
    <source>
        <dbReference type="SAM" id="SignalP"/>
    </source>
</evidence>
<feature type="binding site" description="axial binding residue" evidence="9">
    <location>
        <position position="88"/>
    </location>
    <ligand>
        <name>heme c</name>
        <dbReference type="ChEBI" id="CHEBI:61717"/>
        <label>1</label>
    </ligand>
    <ligandPart>
        <name>Fe</name>
        <dbReference type="ChEBI" id="CHEBI:18248"/>
    </ligandPart>
</feature>
<feature type="chain" id="PRO_5041696950" evidence="10">
    <location>
        <begin position="20"/>
        <end position="426"/>
    </location>
</feature>
<keyword evidence="12" id="KW-0575">Peroxidase</keyword>
<organism evidence="12 13">
    <name type="scientific">Paucibacter sediminis</name>
    <dbReference type="NCBI Taxonomy" id="3019553"/>
    <lineage>
        <taxon>Bacteria</taxon>
        <taxon>Pseudomonadati</taxon>
        <taxon>Pseudomonadota</taxon>
        <taxon>Betaproteobacteria</taxon>
        <taxon>Burkholderiales</taxon>
        <taxon>Sphaerotilaceae</taxon>
        <taxon>Roseateles</taxon>
    </lineage>
</organism>
<dbReference type="GO" id="GO:0042597">
    <property type="term" value="C:periplasmic space"/>
    <property type="evidence" value="ECO:0007669"/>
    <property type="project" value="UniProtKB-SubCell"/>
</dbReference>
<dbReference type="AlphaFoldDB" id="A0AA95NIZ7"/>
<comment type="cofactor">
    <cofactor evidence="8">
        <name>heme</name>
        <dbReference type="ChEBI" id="CHEBI:30413"/>
    </cofactor>
    <text evidence="8">Binds 2 heme groups.</text>
</comment>
<protein>
    <submittedName>
        <fullName evidence="12">Cytochrome c peroxidase</fullName>
    </submittedName>
</protein>
<dbReference type="InterPro" id="IPR036909">
    <property type="entry name" value="Cyt_c-like_dom_sf"/>
</dbReference>
<comment type="PTM">
    <text evidence="8">Binds 2 heme groups per subunit.</text>
</comment>
<proteinExistence type="predicted"/>
<feature type="domain" description="Cytochrome c" evidence="11">
    <location>
        <begin position="250"/>
        <end position="413"/>
    </location>
</feature>
<dbReference type="PROSITE" id="PS51007">
    <property type="entry name" value="CYTC"/>
    <property type="match status" value="2"/>
</dbReference>
<feature type="binding site" description="covalent" evidence="8">
    <location>
        <position position="84"/>
    </location>
    <ligand>
        <name>heme c</name>
        <dbReference type="ChEBI" id="CHEBI:61717"/>
        <label>1</label>
    </ligand>
</feature>
<feature type="binding site" description="axial binding residue" evidence="9">
    <location>
        <position position="269"/>
    </location>
    <ligand>
        <name>heme c</name>
        <dbReference type="ChEBI" id="CHEBI:61717"/>
        <label>2</label>
    </ligand>
    <ligandPart>
        <name>Fe</name>
        <dbReference type="ChEBI" id="CHEBI:18248"/>
    </ligandPart>
</feature>
<dbReference type="GO" id="GO:0004130">
    <property type="term" value="F:cytochrome-c peroxidase activity"/>
    <property type="evidence" value="ECO:0007669"/>
    <property type="project" value="TreeGrafter"/>
</dbReference>
<comment type="subcellular location">
    <subcellularLocation>
        <location evidence="1">Periplasm</location>
    </subcellularLocation>
</comment>
<dbReference type="InterPro" id="IPR009056">
    <property type="entry name" value="Cyt_c-like_dom"/>
</dbReference>
<keyword evidence="6" id="KW-0560">Oxidoreductase</keyword>
<evidence type="ECO:0000256" key="3">
    <source>
        <dbReference type="ARBA" id="ARBA00022723"/>
    </source>
</evidence>
<dbReference type="InterPro" id="IPR004852">
    <property type="entry name" value="Di-haem_cyt_c_peroxidsae"/>
</dbReference>
<evidence type="ECO:0000256" key="8">
    <source>
        <dbReference type="PIRSR" id="PIRSR000294-1"/>
    </source>
</evidence>
<feature type="binding site" description="covalent" evidence="8">
    <location>
        <position position="268"/>
    </location>
    <ligand>
        <name>heme c</name>
        <dbReference type="ChEBI" id="CHEBI:61717"/>
        <label>2</label>
    </ligand>
</feature>
<dbReference type="InterPro" id="IPR026259">
    <property type="entry name" value="MauG/Cytc_peroxidase"/>
</dbReference>
<dbReference type="Pfam" id="PF03150">
    <property type="entry name" value="CCP_MauG"/>
    <property type="match status" value="1"/>
</dbReference>